<keyword evidence="1" id="KW-0813">Transport</keyword>
<sequence>MVKEAMQDVFLEKFAKFKVNQLSGGMKRRLSVAISLVGDPKIVYLDEPSTGLDPENRRQLWDILSDIKGKRALMITTHSMEEADVLCQRIGIVTDGMLRCIGPQVRLKTLYGGGYHLFINCHKSKYLNILKREAKEKQKNENGHETREESKDRENLRKSFSPDDVHRRVKEFVYELAPSVFLLQEFNGNFIFQIPIEGFDAESLFTQMESNKEDLMISDWGISQCSLEDVFTKICTPKEE</sequence>
<dbReference type="SUPFAM" id="SSF52540">
    <property type="entry name" value="P-loop containing nucleoside triphosphate hydrolases"/>
    <property type="match status" value="1"/>
</dbReference>
<protein>
    <recommendedName>
        <fullName evidence="4">ATPase AAA-type core domain-containing protein</fullName>
    </recommendedName>
</protein>
<evidence type="ECO:0000256" key="2">
    <source>
        <dbReference type="ARBA" id="ARBA00022737"/>
    </source>
</evidence>
<keyword evidence="2" id="KW-0677">Repeat</keyword>
<dbReference type="GO" id="GO:0005524">
    <property type="term" value="F:ATP binding"/>
    <property type="evidence" value="ECO:0007669"/>
    <property type="project" value="InterPro"/>
</dbReference>
<dbReference type="InterPro" id="IPR003959">
    <property type="entry name" value="ATPase_AAA_core"/>
</dbReference>
<organism evidence="5">
    <name type="scientific">Euplotes crassus</name>
    <dbReference type="NCBI Taxonomy" id="5936"/>
    <lineage>
        <taxon>Eukaryota</taxon>
        <taxon>Sar</taxon>
        <taxon>Alveolata</taxon>
        <taxon>Ciliophora</taxon>
        <taxon>Intramacronucleata</taxon>
        <taxon>Spirotrichea</taxon>
        <taxon>Hypotrichia</taxon>
        <taxon>Euplotida</taxon>
        <taxon>Euplotidae</taxon>
        <taxon>Moneuplotes</taxon>
    </lineage>
</organism>
<evidence type="ECO:0000256" key="3">
    <source>
        <dbReference type="SAM" id="MobiDB-lite"/>
    </source>
</evidence>
<dbReference type="InterPro" id="IPR027417">
    <property type="entry name" value="P-loop_NTPase"/>
</dbReference>
<dbReference type="GO" id="GO:0016020">
    <property type="term" value="C:membrane"/>
    <property type="evidence" value="ECO:0007669"/>
    <property type="project" value="InterPro"/>
</dbReference>
<dbReference type="PANTHER" id="PTHR19229:SF36">
    <property type="entry name" value="ATP-BINDING CASSETTE SUB-FAMILY A MEMBER 2"/>
    <property type="match status" value="1"/>
</dbReference>
<evidence type="ECO:0000256" key="1">
    <source>
        <dbReference type="ARBA" id="ARBA00022448"/>
    </source>
</evidence>
<dbReference type="Pfam" id="PF13304">
    <property type="entry name" value="AAA_21"/>
    <property type="match status" value="1"/>
</dbReference>
<feature type="region of interest" description="Disordered" evidence="3">
    <location>
        <begin position="137"/>
        <end position="159"/>
    </location>
</feature>
<evidence type="ECO:0000313" key="5">
    <source>
        <dbReference type="EMBL" id="CAE0393732.1"/>
    </source>
</evidence>
<accession>A0A7S3KUZ8</accession>
<dbReference type="GO" id="GO:0140359">
    <property type="term" value="F:ABC-type transporter activity"/>
    <property type="evidence" value="ECO:0007669"/>
    <property type="project" value="InterPro"/>
</dbReference>
<dbReference type="GO" id="GO:0016887">
    <property type="term" value="F:ATP hydrolysis activity"/>
    <property type="evidence" value="ECO:0007669"/>
    <property type="project" value="InterPro"/>
</dbReference>
<dbReference type="PANTHER" id="PTHR19229">
    <property type="entry name" value="ATP-BINDING CASSETTE TRANSPORTER SUBFAMILY A ABCA"/>
    <property type="match status" value="1"/>
</dbReference>
<feature type="domain" description="ATPase AAA-type core" evidence="4">
    <location>
        <begin position="17"/>
        <end position="82"/>
    </location>
</feature>
<evidence type="ECO:0000259" key="4">
    <source>
        <dbReference type="Pfam" id="PF13304"/>
    </source>
</evidence>
<name>A0A7S3KUZ8_EUPCR</name>
<reference evidence="5" key="1">
    <citation type="submission" date="2021-01" db="EMBL/GenBank/DDBJ databases">
        <authorList>
            <person name="Corre E."/>
            <person name="Pelletier E."/>
            <person name="Niang G."/>
            <person name="Scheremetjew M."/>
            <person name="Finn R."/>
            <person name="Kale V."/>
            <person name="Holt S."/>
            <person name="Cochrane G."/>
            <person name="Meng A."/>
            <person name="Brown T."/>
            <person name="Cohen L."/>
        </authorList>
    </citation>
    <scope>NUCLEOTIDE SEQUENCE</scope>
    <source>
        <strain evidence="5">CT5</strain>
    </source>
</reference>
<gene>
    <name evidence="5" type="ORF">ECRA1380_LOCUS18712</name>
</gene>
<proteinExistence type="predicted"/>
<dbReference type="InterPro" id="IPR026082">
    <property type="entry name" value="ABCA"/>
</dbReference>
<dbReference type="EMBL" id="HBIK01039821">
    <property type="protein sequence ID" value="CAE0393732.1"/>
    <property type="molecule type" value="Transcribed_RNA"/>
</dbReference>
<dbReference type="Gene3D" id="3.40.50.300">
    <property type="entry name" value="P-loop containing nucleotide triphosphate hydrolases"/>
    <property type="match status" value="1"/>
</dbReference>
<dbReference type="AlphaFoldDB" id="A0A7S3KUZ8"/>
<dbReference type="GO" id="GO:0005319">
    <property type="term" value="F:lipid transporter activity"/>
    <property type="evidence" value="ECO:0007669"/>
    <property type="project" value="TreeGrafter"/>
</dbReference>